<feature type="transmembrane region" description="Helical" evidence="10">
    <location>
        <begin position="312"/>
        <end position="336"/>
    </location>
</feature>
<keyword evidence="3 10" id="KW-0812">Transmembrane</keyword>
<evidence type="ECO:0000256" key="7">
    <source>
        <dbReference type="ARBA" id="ARBA00023136"/>
    </source>
</evidence>
<dbReference type="GO" id="GO:0034204">
    <property type="term" value="P:lipid translocation"/>
    <property type="evidence" value="ECO:0007669"/>
    <property type="project" value="TreeGrafter"/>
</dbReference>
<dbReference type="PRINTS" id="PR01806">
    <property type="entry name" value="VIRFACTRMVIN"/>
</dbReference>
<dbReference type="NCBIfam" id="TIGR01695">
    <property type="entry name" value="murJ_mviN"/>
    <property type="match status" value="1"/>
</dbReference>
<comment type="similarity">
    <text evidence="9 10 11">Belongs to the MurJ/MviN family.</text>
</comment>
<dbReference type="UniPathway" id="UPA00219"/>
<dbReference type="RefSeq" id="WP_163967091.1">
    <property type="nucleotide sequence ID" value="NZ_JAAGNX010000003.1"/>
</dbReference>
<keyword evidence="7 10" id="KW-0472">Membrane</keyword>
<comment type="caution">
    <text evidence="12">The sequence shown here is derived from an EMBL/GenBank/DDBJ whole genome shotgun (WGS) entry which is preliminary data.</text>
</comment>
<dbReference type="HAMAP" id="MF_02078">
    <property type="entry name" value="MurJ_MviN"/>
    <property type="match status" value="1"/>
</dbReference>
<feature type="transmembrane region" description="Helical" evidence="10">
    <location>
        <begin position="88"/>
        <end position="108"/>
    </location>
</feature>
<reference evidence="12 13" key="1">
    <citation type="submission" date="2020-02" db="EMBL/GenBank/DDBJ databases">
        <title>Albibacoteraceae fam. nov., the first described family within the subdivision 4 Verrucomicrobia.</title>
        <authorList>
            <person name="Xi F."/>
        </authorList>
    </citation>
    <scope>NUCLEOTIDE SEQUENCE [LARGE SCALE GENOMIC DNA]</scope>
    <source>
        <strain evidence="12 13">CK1056</strain>
    </source>
</reference>
<gene>
    <name evidence="10 12" type="primary">murJ</name>
    <name evidence="12" type="ORF">G0Q06_13625</name>
</gene>
<evidence type="ECO:0000256" key="9">
    <source>
        <dbReference type="ARBA" id="ARBA00061532"/>
    </source>
</evidence>
<feature type="transmembrane region" description="Helical" evidence="10">
    <location>
        <begin position="162"/>
        <end position="180"/>
    </location>
</feature>
<evidence type="ECO:0000256" key="8">
    <source>
        <dbReference type="ARBA" id="ARBA00060041"/>
    </source>
</evidence>
<dbReference type="PIRSF" id="PIRSF002869">
    <property type="entry name" value="MviN"/>
    <property type="match status" value="1"/>
</dbReference>
<dbReference type="GO" id="GO:0071555">
    <property type="term" value="P:cell wall organization"/>
    <property type="evidence" value="ECO:0007669"/>
    <property type="project" value="UniProtKB-UniRule"/>
</dbReference>
<keyword evidence="5 10" id="KW-0573">Peptidoglycan synthesis</keyword>
<accession>A0A6B2M5R6</accession>
<dbReference type="Proteomes" id="UP000478417">
    <property type="component" value="Unassembled WGS sequence"/>
</dbReference>
<comment type="subcellular location">
    <subcellularLocation>
        <location evidence="1 10">Cell membrane</location>
        <topology evidence="1 10">Multi-pass membrane protein</topology>
    </subcellularLocation>
</comment>
<evidence type="ECO:0000256" key="6">
    <source>
        <dbReference type="ARBA" id="ARBA00022989"/>
    </source>
</evidence>
<feature type="transmembrane region" description="Helical" evidence="10">
    <location>
        <begin position="474"/>
        <end position="495"/>
    </location>
</feature>
<dbReference type="CDD" id="cd13123">
    <property type="entry name" value="MATE_MurJ_like"/>
    <property type="match status" value="1"/>
</dbReference>
<comment type="pathway">
    <text evidence="10">Cell wall biogenesis; peptidoglycan biosynthesis.</text>
</comment>
<feature type="transmembrane region" description="Helical" evidence="10">
    <location>
        <begin position="273"/>
        <end position="291"/>
    </location>
</feature>
<dbReference type="GO" id="GO:0008360">
    <property type="term" value="P:regulation of cell shape"/>
    <property type="evidence" value="ECO:0007669"/>
    <property type="project" value="UniProtKB-UniRule"/>
</dbReference>
<name>A0A6B2M5R6_9BACT</name>
<keyword evidence="10 11" id="KW-0813">Transport</keyword>
<evidence type="ECO:0000256" key="4">
    <source>
        <dbReference type="ARBA" id="ARBA00022960"/>
    </source>
</evidence>
<dbReference type="PANTHER" id="PTHR47019:SF1">
    <property type="entry name" value="LIPID II FLIPPASE MURJ"/>
    <property type="match status" value="1"/>
</dbReference>
<feature type="transmembrane region" description="Helical" evidence="10">
    <location>
        <begin position="186"/>
        <end position="210"/>
    </location>
</feature>
<keyword evidence="6 10" id="KW-1133">Transmembrane helix</keyword>
<keyword evidence="4 10" id="KW-0133">Cell shape</keyword>
<evidence type="ECO:0000256" key="10">
    <source>
        <dbReference type="HAMAP-Rule" id="MF_02078"/>
    </source>
</evidence>
<dbReference type="GO" id="GO:0015648">
    <property type="term" value="F:lipid-linked peptidoglycan transporter activity"/>
    <property type="evidence" value="ECO:0007669"/>
    <property type="project" value="UniProtKB-UniRule"/>
</dbReference>
<feature type="transmembrane region" description="Helical" evidence="10">
    <location>
        <begin position="231"/>
        <end position="253"/>
    </location>
</feature>
<evidence type="ECO:0000256" key="2">
    <source>
        <dbReference type="ARBA" id="ARBA00022475"/>
    </source>
</evidence>
<dbReference type="GO" id="GO:0009252">
    <property type="term" value="P:peptidoglycan biosynthetic process"/>
    <property type="evidence" value="ECO:0007669"/>
    <property type="project" value="UniProtKB-UniRule"/>
</dbReference>
<evidence type="ECO:0000256" key="1">
    <source>
        <dbReference type="ARBA" id="ARBA00004651"/>
    </source>
</evidence>
<sequence>MGKFSRRVSEVAGWTMASRVLGLARDVLLFASLGSGPLNSAFILAFTIPNLFRRLLGEGALTSSSIPVLASSLEKDGQEQAFSLLNAIMVRLGLGLLLLQVVAIPLFWGTRLIPGLPERWYLASDLSLILFPYMFFICLGALVCGMLNVLGRFGLAALNQAWLNIAMISAILAGLFFVPMSGWQRVVLISAGVLLGGALQLLVPLFGLVQQGWRPRLGLDSHPELSKVMRLFLPGLLGAAIFQINILVSRFLAFSLDDTATGLLYISSRLVELPLGVFAIAITTVVFPELSRLSSSGSEDGFQKVFTKGLSLIFMITLPAALGLILLAEPILGFLFEWGLFESGDVRAAGPVLMAAACGLPFFAWSTLLTRAWYARQEMRTPVLFAAVNLFLNLFLGLILMRIYGAVGLALSNTLSSLVHCLALQAFLPGRSIKWKGWQTPAILLLGLSALSALAVFGQQLIQELNLPGKLEDSLIIFVLIPLAAGSYFLVLWFLRHPALKNLLRKAL</sequence>
<feature type="transmembrane region" description="Helical" evidence="10">
    <location>
        <begin position="410"/>
        <end position="430"/>
    </location>
</feature>
<dbReference type="AlphaFoldDB" id="A0A6B2M5R6"/>
<organism evidence="12 13">
    <name type="scientific">Oceanipulchritudo coccoides</name>
    <dbReference type="NCBI Taxonomy" id="2706888"/>
    <lineage>
        <taxon>Bacteria</taxon>
        <taxon>Pseudomonadati</taxon>
        <taxon>Verrucomicrobiota</taxon>
        <taxon>Opitutia</taxon>
        <taxon>Puniceicoccales</taxon>
        <taxon>Oceanipulchritudinaceae</taxon>
        <taxon>Oceanipulchritudo</taxon>
    </lineage>
</organism>
<dbReference type="InterPro" id="IPR051050">
    <property type="entry name" value="Lipid_II_flippase_MurJ/MviN"/>
</dbReference>
<evidence type="ECO:0000256" key="11">
    <source>
        <dbReference type="PIRNR" id="PIRNR002869"/>
    </source>
</evidence>
<feature type="transmembrane region" description="Helical" evidence="10">
    <location>
        <begin position="348"/>
        <end position="370"/>
    </location>
</feature>
<feature type="transmembrane region" description="Helical" evidence="10">
    <location>
        <begin position="442"/>
        <end position="462"/>
    </location>
</feature>
<evidence type="ECO:0000313" key="13">
    <source>
        <dbReference type="Proteomes" id="UP000478417"/>
    </source>
</evidence>
<dbReference type="InterPro" id="IPR004268">
    <property type="entry name" value="MurJ"/>
</dbReference>
<dbReference type="Pfam" id="PF03023">
    <property type="entry name" value="MurJ"/>
    <property type="match status" value="1"/>
</dbReference>
<dbReference type="EMBL" id="JAAGNX010000003">
    <property type="protein sequence ID" value="NDV63499.1"/>
    <property type="molecule type" value="Genomic_DNA"/>
</dbReference>
<evidence type="ECO:0000256" key="3">
    <source>
        <dbReference type="ARBA" id="ARBA00022692"/>
    </source>
</evidence>
<proteinExistence type="inferred from homology"/>
<keyword evidence="13" id="KW-1185">Reference proteome</keyword>
<feature type="transmembrane region" description="Helical" evidence="10">
    <location>
        <begin position="128"/>
        <end position="150"/>
    </location>
</feature>
<comment type="function">
    <text evidence="8 10 11">Involved in peptidoglycan biosynthesis. Transports lipid-linked peptidoglycan precursors from the inner to the outer leaflet of the cytoplasmic membrane.</text>
</comment>
<keyword evidence="10 11" id="KW-0961">Cell wall biogenesis/degradation</keyword>
<evidence type="ECO:0000256" key="5">
    <source>
        <dbReference type="ARBA" id="ARBA00022984"/>
    </source>
</evidence>
<evidence type="ECO:0000313" key="12">
    <source>
        <dbReference type="EMBL" id="NDV63499.1"/>
    </source>
</evidence>
<protein>
    <recommendedName>
        <fullName evidence="10">Probable lipid II flippase MurJ</fullName>
    </recommendedName>
</protein>
<keyword evidence="2 10" id="KW-1003">Cell membrane</keyword>
<dbReference type="PANTHER" id="PTHR47019">
    <property type="entry name" value="LIPID II FLIPPASE MURJ"/>
    <property type="match status" value="1"/>
</dbReference>
<feature type="transmembrane region" description="Helical" evidence="10">
    <location>
        <begin position="382"/>
        <end position="404"/>
    </location>
</feature>
<dbReference type="GO" id="GO:0005886">
    <property type="term" value="C:plasma membrane"/>
    <property type="evidence" value="ECO:0007669"/>
    <property type="project" value="UniProtKB-SubCell"/>
</dbReference>